<dbReference type="Proteomes" id="UP000184608">
    <property type="component" value="Unassembled WGS sequence"/>
</dbReference>
<protein>
    <submittedName>
        <fullName evidence="2">NMT1/THI5 like protein</fullName>
    </submittedName>
</protein>
<dbReference type="PANTHER" id="PTHR42941:SF1">
    <property type="entry name" value="SLL1037 PROTEIN"/>
    <property type="match status" value="1"/>
</dbReference>
<dbReference type="RefSeq" id="WP_073603542.1">
    <property type="nucleotide sequence ID" value="NZ_FQXZ01000015.1"/>
</dbReference>
<dbReference type="SUPFAM" id="SSF53850">
    <property type="entry name" value="Periplasmic binding protein-like II"/>
    <property type="match status" value="1"/>
</dbReference>
<dbReference type="AlphaFoldDB" id="A0A1M5YM87"/>
<sequence>MALNKIMKLGVITASALGVCSVVNAQEFITIGTGSVTGVYYPTGGAICKLVNKNRKNHHIRCSVESTGGSIYNVNTIRSGELDFGVVQSDWQYHGYNGTSQFKDQGPFKKLRAMFSLHTEPFNVIARADANINSVKDLKGKRVNIGNPGSGDRATMQVVMDALGWNIDSFKLASELKGSERSQALCDNKIDAFIYMVGHPNGSIKEATTSCDAKLVPVTGPEIDQIVTKNPYYAYTNVPAGMYRGTDKDVKSFGVAATLVTSTDVPDEVAYNVAKAVFENFSTFKRLHPAFANLKKEDMVKAGISIPLHPGAVKYYKEIGLLK</sequence>
<dbReference type="NCBIfam" id="TIGR02122">
    <property type="entry name" value="TRAP_TAXI"/>
    <property type="match status" value="1"/>
</dbReference>
<keyword evidence="1" id="KW-0732">Signal</keyword>
<evidence type="ECO:0000256" key="1">
    <source>
        <dbReference type="SAM" id="SignalP"/>
    </source>
</evidence>
<dbReference type="PANTHER" id="PTHR42941">
    <property type="entry name" value="SLL1037 PROTEIN"/>
    <property type="match status" value="1"/>
</dbReference>
<feature type="chain" id="PRO_5009915310" evidence="1">
    <location>
        <begin position="26"/>
        <end position="323"/>
    </location>
</feature>
<dbReference type="Pfam" id="PF16868">
    <property type="entry name" value="NMT1_3"/>
    <property type="match status" value="1"/>
</dbReference>
<gene>
    <name evidence="2" type="ORF">VA7868_01861</name>
</gene>
<dbReference type="CDD" id="cd13568">
    <property type="entry name" value="PBP2_TAXI_TRAP_like_3"/>
    <property type="match status" value="1"/>
</dbReference>
<dbReference type="STRING" id="1216006.VA7868_01861"/>
<feature type="signal peptide" evidence="1">
    <location>
        <begin position="1"/>
        <end position="25"/>
    </location>
</feature>
<evidence type="ECO:0000313" key="3">
    <source>
        <dbReference type="Proteomes" id="UP000184608"/>
    </source>
</evidence>
<evidence type="ECO:0000313" key="2">
    <source>
        <dbReference type="EMBL" id="SHI13091.1"/>
    </source>
</evidence>
<accession>A0A1M5YM87</accession>
<name>A0A1M5YM87_9VIBR</name>
<organism evidence="2 3">
    <name type="scientific">Vibrio aerogenes CECT 7868</name>
    <dbReference type="NCBI Taxonomy" id="1216006"/>
    <lineage>
        <taxon>Bacteria</taxon>
        <taxon>Pseudomonadati</taxon>
        <taxon>Pseudomonadota</taxon>
        <taxon>Gammaproteobacteria</taxon>
        <taxon>Vibrionales</taxon>
        <taxon>Vibrionaceae</taxon>
        <taxon>Vibrio</taxon>
    </lineage>
</organism>
<dbReference type="OrthoDB" id="9776669at2"/>
<dbReference type="EMBL" id="FQXZ01000015">
    <property type="protein sequence ID" value="SHI13091.1"/>
    <property type="molecule type" value="Genomic_DNA"/>
</dbReference>
<dbReference type="Gene3D" id="3.40.190.10">
    <property type="entry name" value="Periplasmic binding protein-like II"/>
    <property type="match status" value="2"/>
</dbReference>
<reference evidence="2 3" key="1">
    <citation type="submission" date="2016-11" db="EMBL/GenBank/DDBJ databases">
        <authorList>
            <person name="Jaros S."/>
            <person name="Januszkiewicz K."/>
            <person name="Wedrychowicz H."/>
        </authorList>
    </citation>
    <scope>NUCLEOTIDE SEQUENCE [LARGE SCALE GENOMIC DNA]</scope>
    <source>
        <strain evidence="2 3">CECT 7868</strain>
    </source>
</reference>
<proteinExistence type="predicted"/>
<keyword evidence="3" id="KW-1185">Reference proteome</keyword>
<dbReference type="InterPro" id="IPR011852">
    <property type="entry name" value="TRAP_TAXI"/>
</dbReference>